<dbReference type="AlphaFoldDB" id="A0A418Q9V3"/>
<comment type="similarity">
    <text evidence="2">Belongs to the mannose-6-phosphate isomerase type 1 family.</text>
</comment>
<dbReference type="OrthoDB" id="9792649at2"/>
<dbReference type="InterPro" id="IPR011051">
    <property type="entry name" value="RmlC_Cupin_sf"/>
</dbReference>
<evidence type="ECO:0000256" key="5">
    <source>
        <dbReference type="ARBA" id="ARBA00022833"/>
    </source>
</evidence>
<comment type="cofactor">
    <cofactor evidence="8">
        <name>Zn(2+)</name>
        <dbReference type="ChEBI" id="CHEBI:29105"/>
    </cofactor>
    <text evidence="8">Binds 1 zinc ion per subunit.</text>
</comment>
<evidence type="ECO:0000256" key="7">
    <source>
        <dbReference type="PIRSR" id="PIRSR001480-1"/>
    </source>
</evidence>
<name>A0A418Q9V3_9CORY</name>
<dbReference type="PANTHER" id="PTHR10309">
    <property type="entry name" value="MANNOSE-6-PHOSPHATE ISOMERASE"/>
    <property type="match status" value="1"/>
</dbReference>
<evidence type="ECO:0000256" key="2">
    <source>
        <dbReference type="ARBA" id="ARBA00010772"/>
    </source>
</evidence>
<dbReference type="CDD" id="cd07011">
    <property type="entry name" value="cupin_PMI_type_I_N"/>
    <property type="match status" value="1"/>
</dbReference>
<comment type="catalytic activity">
    <reaction evidence="1">
        <text>D-mannose 6-phosphate = D-fructose 6-phosphate</text>
        <dbReference type="Rhea" id="RHEA:12356"/>
        <dbReference type="ChEBI" id="CHEBI:58735"/>
        <dbReference type="ChEBI" id="CHEBI:61527"/>
        <dbReference type="EC" id="5.3.1.8"/>
    </reaction>
</comment>
<sequence length="394" mass="41543">MQPIAGSIRNYAWGSRTALAQMRGLEAPSEHPEAEMWFGAHPGSPSALVSAGEAGGVDTLEDLIDADPEAQVGQAEGRLPFLLKLLAAAQPLSIQVHPTKLQAEEGFARENAAGIPVDAFERNYRDDNHKPELLVALTPFEALAGLRPVAQTQALCAALDVPELRPYLGLLGSGDDSGDLRSLLTTLITLPSSVLGPLLDALTRRCAAVRAGASLGEQWMDDVAAMICELADQHPGDSGLLCALLLNYVVLEPGEAMFLDAGQLHAYVKGVGVEVMANSDNVLRGGLTTKHMDVPELMRIVRCAPLEDPTFEPDEQGVYRTAADEFQLQKLSSETVTESQVAGPAIILGVSGDTEVAQDGEKATLHATEAVWVAAAEASATVRTGGVAFIARVG</sequence>
<dbReference type="PRINTS" id="PR00714">
    <property type="entry name" value="MAN6PISMRASE"/>
</dbReference>
<feature type="binding site" evidence="8">
    <location>
        <position position="265"/>
    </location>
    <ligand>
        <name>Zn(2+)</name>
        <dbReference type="ChEBI" id="CHEBI:29105"/>
    </ligand>
</feature>
<keyword evidence="4 8" id="KW-0479">Metal-binding</keyword>
<dbReference type="GO" id="GO:0008270">
    <property type="term" value="F:zinc ion binding"/>
    <property type="evidence" value="ECO:0007669"/>
    <property type="project" value="InterPro"/>
</dbReference>
<keyword evidence="6 10" id="KW-0413">Isomerase</keyword>
<feature type="binding site" evidence="8">
    <location>
        <position position="97"/>
    </location>
    <ligand>
        <name>Zn(2+)</name>
        <dbReference type="ChEBI" id="CHEBI:29105"/>
    </ligand>
</feature>
<dbReference type="InterPro" id="IPR001250">
    <property type="entry name" value="Man6P_Isoase-1"/>
</dbReference>
<dbReference type="GO" id="GO:0004476">
    <property type="term" value="F:mannose-6-phosphate isomerase activity"/>
    <property type="evidence" value="ECO:0007669"/>
    <property type="project" value="UniProtKB-EC"/>
</dbReference>
<dbReference type="InterPro" id="IPR016305">
    <property type="entry name" value="Mannose-6-P_Isomerase"/>
</dbReference>
<dbReference type="PANTHER" id="PTHR10309:SF0">
    <property type="entry name" value="MANNOSE-6-PHOSPHATE ISOMERASE"/>
    <property type="match status" value="1"/>
</dbReference>
<evidence type="ECO:0000256" key="8">
    <source>
        <dbReference type="PIRSR" id="PIRSR001480-2"/>
    </source>
</evidence>
<dbReference type="PROSITE" id="PS00965">
    <property type="entry name" value="PMI_I_1"/>
    <property type="match status" value="1"/>
</dbReference>
<evidence type="ECO:0000256" key="1">
    <source>
        <dbReference type="ARBA" id="ARBA00000757"/>
    </source>
</evidence>
<keyword evidence="5 8" id="KW-0862">Zinc</keyword>
<gene>
    <name evidence="10" type="primary">manA</name>
    <name evidence="10" type="ORF">D3M95_00630</name>
</gene>
<accession>A0A418Q9V3</accession>
<comment type="caution">
    <text evidence="10">The sequence shown here is derived from an EMBL/GenBank/DDBJ whole genome shotgun (WGS) entry which is preliminary data.</text>
</comment>
<dbReference type="STRING" id="1451189.CFAL_08960"/>
<dbReference type="InterPro" id="IPR046457">
    <property type="entry name" value="PMI_typeI_cat"/>
</dbReference>
<dbReference type="NCBIfam" id="TIGR00218">
    <property type="entry name" value="manA"/>
    <property type="match status" value="1"/>
</dbReference>
<dbReference type="Proteomes" id="UP000285278">
    <property type="component" value="Unassembled WGS sequence"/>
</dbReference>
<dbReference type="PIRSF" id="PIRSF001480">
    <property type="entry name" value="Mannose-6-phosphate_isomerase"/>
    <property type="match status" value="1"/>
</dbReference>
<feature type="domain" description="Phosphomannose isomerase type I catalytic" evidence="9">
    <location>
        <begin position="2"/>
        <end position="148"/>
    </location>
</feature>
<evidence type="ECO:0000256" key="6">
    <source>
        <dbReference type="ARBA" id="ARBA00023235"/>
    </source>
</evidence>
<dbReference type="EC" id="5.3.1.8" evidence="3"/>
<dbReference type="Pfam" id="PF20511">
    <property type="entry name" value="PMI_typeI_cat"/>
    <property type="match status" value="1"/>
</dbReference>
<dbReference type="SUPFAM" id="SSF51182">
    <property type="entry name" value="RmlC-like cupins"/>
    <property type="match status" value="1"/>
</dbReference>
<keyword evidence="11" id="KW-1185">Reference proteome</keyword>
<evidence type="ECO:0000313" key="11">
    <source>
        <dbReference type="Proteomes" id="UP000285278"/>
    </source>
</evidence>
<reference evidence="10 11" key="1">
    <citation type="submission" date="2018-09" db="EMBL/GenBank/DDBJ databases">
        <title>Optimization and identification of Corynebacterium falsenii FN1-14 from fish paste.</title>
        <authorList>
            <person name="Daroonpunt R."/>
            <person name="Tanasupawat S."/>
        </authorList>
    </citation>
    <scope>NUCLEOTIDE SEQUENCE [LARGE SCALE GENOMIC DNA]</scope>
    <source>
        <strain evidence="10 11">FN1-14</strain>
    </source>
</reference>
<dbReference type="Gene3D" id="1.10.441.10">
    <property type="entry name" value="Phosphomannose Isomerase, domain 2"/>
    <property type="match status" value="1"/>
</dbReference>
<proteinExistence type="inferred from homology"/>
<evidence type="ECO:0000313" key="10">
    <source>
        <dbReference type="EMBL" id="RIX36749.1"/>
    </source>
</evidence>
<feature type="active site" evidence="7">
    <location>
        <position position="284"/>
    </location>
</feature>
<dbReference type="GO" id="GO:0009298">
    <property type="term" value="P:GDP-mannose biosynthetic process"/>
    <property type="evidence" value="ECO:0007669"/>
    <property type="project" value="InterPro"/>
</dbReference>
<evidence type="ECO:0000256" key="4">
    <source>
        <dbReference type="ARBA" id="ARBA00022723"/>
    </source>
</evidence>
<feature type="binding site" evidence="8">
    <location>
        <position position="132"/>
    </location>
    <ligand>
        <name>Zn(2+)</name>
        <dbReference type="ChEBI" id="CHEBI:29105"/>
    </ligand>
</feature>
<dbReference type="Gene3D" id="2.60.120.10">
    <property type="entry name" value="Jelly Rolls"/>
    <property type="match status" value="2"/>
</dbReference>
<evidence type="ECO:0000256" key="3">
    <source>
        <dbReference type="ARBA" id="ARBA00011956"/>
    </source>
</evidence>
<dbReference type="EMBL" id="QXJK01000001">
    <property type="protein sequence ID" value="RIX36749.1"/>
    <property type="molecule type" value="Genomic_DNA"/>
</dbReference>
<protein>
    <recommendedName>
        <fullName evidence="3">mannose-6-phosphate isomerase</fullName>
        <ecNumber evidence="3">5.3.1.8</ecNumber>
    </recommendedName>
</protein>
<organism evidence="10 11">
    <name type="scientific">Corynebacterium falsenii</name>
    <dbReference type="NCBI Taxonomy" id="108486"/>
    <lineage>
        <taxon>Bacteria</taxon>
        <taxon>Bacillati</taxon>
        <taxon>Actinomycetota</taxon>
        <taxon>Actinomycetes</taxon>
        <taxon>Mycobacteriales</taxon>
        <taxon>Corynebacteriaceae</taxon>
        <taxon>Corynebacterium</taxon>
    </lineage>
</organism>
<dbReference type="InterPro" id="IPR018050">
    <property type="entry name" value="Pmannose_isomerase-type1_CS"/>
</dbReference>
<dbReference type="GO" id="GO:0005975">
    <property type="term" value="P:carbohydrate metabolic process"/>
    <property type="evidence" value="ECO:0007669"/>
    <property type="project" value="InterPro"/>
</dbReference>
<dbReference type="InterPro" id="IPR014710">
    <property type="entry name" value="RmlC-like_jellyroll"/>
</dbReference>
<feature type="binding site" evidence="8">
    <location>
        <position position="95"/>
    </location>
    <ligand>
        <name>Zn(2+)</name>
        <dbReference type="ChEBI" id="CHEBI:29105"/>
    </ligand>
</feature>
<evidence type="ECO:0000259" key="9">
    <source>
        <dbReference type="Pfam" id="PF20511"/>
    </source>
</evidence>
<dbReference type="GO" id="GO:0005829">
    <property type="term" value="C:cytosol"/>
    <property type="evidence" value="ECO:0007669"/>
    <property type="project" value="TreeGrafter"/>
</dbReference>
<dbReference type="RefSeq" id="WP_119664097.1">
    <property type="nucleotide sequence ID" value="NZ_JAQPSN010000001.1"/>
</dbReference>